<evidence type="ECO:0000313" key="3">
    <source>
        <dbReference type="Proteomes" id="UP000324800"/>
    </source>
</evidence>
<feature type="compositionally biased region" description="Low complexity" evidence="1">
    <location>
        <begin position="141"/>
        <end position="153"/>
    </location>
</feature>
<feature type="region of interest" description="Disordered" evidence="1">
    <location>
        <begin position="551"/>
        <end position="576"/>
    </location>
</feature>
<feature type="compositionally biased region" description="Basic and acidic residues" evidence="1">
    <location>
        <begin position="55"/>
        <end position="64"/>
    </location>
</feature>
<feature type="compositionally biased region" description="Polar residues" evidence="1">
    <location>
        <begin position="1"/>
        <end position="10"/>
    </location>
</feature>
<sequence length="615" mass="68550">MKQSNFNALLSPQPEIKSGKTQISSKKPVKPAQQTEKEKQQLIKEKEEEEEKDLEIEKEKEKPKPSKVTGIVEIEKDKSDSETSRIENDKQQTTPRRKRGGKKDKESPLKGRPTSSRKKSPTLVAVYNTKSSSPQGLNENQSQLSPTLTSSQSENKDTTDQSTSSSTSQSSDKKNISPKTMTISAAEQIFSSFVEASLPKLFTVLRWVGEFVAEKLNKEFEYSDKEKKKDLLSSSSSQTFSLIDKNKLQIPSHIALHELGLILPPLVVMLTHMCSEEDERIRSLASQCLGEIGALDPENLPFAHDSTVKFLGAVISVIFKENIKNPHSPTVSLITPSLSRASSTLSNFSYSGENGLELENSGLPKVDMNILINKLQAVFINQPLKRAHSSRIMPLQPPELPIQRSNQSPQNDHQHQKEQQQREKGSSNRSNSPSSPKNKVIDKNSNKQNSQQGQMSYSDSIVSFLASDHPARKMVERANSVMSTEYSTTQSRREIVHNSSLLLEIIKILAQNFSSALNDEDKAGLALQSLLTIHIADHPIQMKCNSLYLNEENSPSSTQQTRAQQSHSRKKKNEVVPHSNNDILCPVADLGSQQVSSKNYTDAVVIISLIIIYWN</sequence>
<feature type="compositionally biased region" description="Low complexity" evidence="1">
    <location>
        <begin position="427"/>
        <end position="438"/>
    </location>
</feature>
<feature type="compositionally biased region" description="Polar residues" evidence="1">
    <location>
        <begin position="128"/>
        <end position="140"/>
    </location>
</feature>
<dbReference type="Proteomes" id="UP000324800">
    <property type="component" value="Unassembled WGS sequence"/>
</dbReference>
<feature type="compositionally biased region" description="Polar residues" evidence="1">
    <location>
        <begin position="551"/>
        <end position="566"/>
    </location>
</feature>
<evidence type="ECO:0000313" key="2">
    <source>
        <dbReference type="EMBL" id="KAA6403447.1"/>
    </source>
</evidence>
<feature type="region of interest" description="Disordered" evidence="1">
    <location>
        <begin position="1"/>
        <end position="177"/>
    </location>
</feature>
<reference evidence="2 3" key="1">
    <citation type="submission" date="2019-03" db="EMBL/GenBank/DDBJ databases">
        <title>Single cell metagenomics reveals metabolic interactions within the superorganism composed of flagellate Streblomastix strix and complex community of Bacteroidetes bacteria on its surface.</title>
        <authorList>
            <person name="Treitli S.C."/>
            <person name="Kolisko M."/>
            <person name="Husnik F."/>
            <person name="Keeling P."/>
            <person name="Hampl V."/>
        </authorList>
    </citation>
    <scope>NUCLEOTIDE SEQUENCE [LARGE SCALE GENOMIC DNA]</scope>
    <source>
        <strain evidence="2">ST1C</strain>
    </source>
</reference>
<feature type="compositionally biased region" description="Basic and acidic residues" evidence="1">
    <location>
        <begin position="73"/>
        <end position="90"/>
    </location>
</feature>
<proteinExistence type="predicted"/>
<feature type="compositionally biased region" description="Basic and acidic residues" evidence="1">
    <location>
        <begin position="412"/>
        <end position="426"/>
    </location>
</feature>
<name>A0A5J4X8E4_9EUKA</name>
<dbReference type="AlphaFoldDB" id="A0A5J4X8E4"/>
<feature type="region of interest" description="Disordered" evidence="1">
    <location>
        <begin position="396"/>
        <end position="455"/>
    </location>
</feature>
<accession>A0A5J4X8E4</accession>
<dbReference type="EMBL" id="SNRW01000099">
    <property type="protein sequence ID" value="KAA6403447.1"/>
    <property type="molecule type" value="Genomic_DNA"/>
</dbReference>
<organism evidence="2 3">
    <name type="scientific">Streblomastix strix</name>
    <dbReference type="NCBI Taxonomy" id="222440"/>
    <lineage>
        <taxon>Eukaryota</taxon>
        <taxon>Metamonada</taxon>
        <taxon>Preaxostyla</taxon>
        <taxon>Oxymonadida</taxon>
        <taxon>Streblomastigidae</taxon>
        <taxon>Streblomastix</taxon>
    </lineage>
</organism>
<feature type="compositionally biased region" description="Low complexity" evidence="1">
    <location>
        <begin position="160"/>
        <end position="170"/>
    </location>
</feature>
<feature type="compositionally biased region" description="Basic and acidic residues" evidence="1">
    <location>
        <begin position="35"/>
        <end position="46"/>
    </location>
</feature>
<gene>
    <name evidence="2" type="ORF">EZS28_001017</name>
</gene>
<comment type="caution">
    <text evidence="2">The sequence shown here is derived from an EMBL/GenBank/DDBJ whole genome shotgun (WGS) entry which is preliminary data.</text>
</comment>
<evidence type="ECO:0000256" key="1">
    <source>
        <dbReference type="SAM" id="MobiDB-lite"/>
    </source>
</evidence>
<protein>
    <submittedName>
        <fullName evidence="2">Uncharacterized protein</fullName>
    </submittedName>
</protein>